<sequence length="73" mass="8467">MQQFVVVINVCLCRLGIAFHVGSLRLEEMAQLICSFYVPFIQYTMNHMFACLCRNLLCSSHRIIADIQLCSFY</sequence>
<dbReference type="EMBL" id="GEDG01022280">
    <property type="protein sequence ID" value="JAP17629.1"/>
    <property type="molecule type" value="Transcribed_RNA"/>
</dbReference>
<name>A0A0V0HBM9_SOLCH</name>
<evidence type="ECO:0000313" key="2">
    <source>
        <dbReference type="EMBL" id="JAP17629.1"/>
    </source>
</evidence>
<feature type="chain" id="PRO_5006865761" evidence="1">
    <location>
        <begin position="19"/>
        <end position="73"/>
    </location>
</feature>
<dbReference type="AlphaFoldDB" id="A0A0V0HBM9"/>
<proteinExistence type="predicted"/>
<organism evidence="2">
    <name type="scientific">Solanum chacoense</name>
    <name type="common">Chaco potato</name>
    <dbReference type="NCBI Taxonomy" id="4108"/>
    <lineage>
        <taxon>Eukaryota</taxon>
        <taxon>Viridiplantae</taxon>
        <taxon>Streptophyta</taxon>
        <taxon>Embryophyta</taxon>
        <taxon>Tracheophyta</taxon>
        <taxon>Spermatophyta</taxon>
        <taxon>Magnoliopsida</taxon>
        <taxon>eudicotyledons</taxon>
        <taxon>Gunneridae</taxon>
        <taxon>Pentapetalae</taxon>
        <taxon>asterids</taxon>
        <taxon>lamiids</taxon>
        <taxon>Solanales</taxon>
        <taxon>Solanaceae</taxon>
        <taxon>Solanoideae</taxon>
        <taxon>Solaneae</taxon>
        <taxon>Solanum</taxon>
    </lineage>
</organism>
<protein>
    <submittedName>
        <fullName evidence="2">Putative ovule protein</fullName>
    </submittedName>
</protein>
<reference evidence="2" key="1">
    <citation type="submission" date="2015-12" db="EMBL/GenBank/DDBJ databases">
        <title>Gene expression during late stages of embryo sac development: a critical building block for successful pollen-pistil interactions.</title>
        <authorList>
            <person name="Liu Y."/>
            <person name="Joly V."/>
            <person name="Sabar M."/>
            <person name="Matton D.P."/>
        </authorList>
    </citation>
    <scope>NUCLEOTIDE SEQUENCE</scope>
</reference>
<keyword evidence="1" id="KW-0732">Signal</keyword>
<evidence type="ECO:0000256" key="1">
    <source>
        <dbReference type="SAM" id="SignalP"/>
    </source>
</evidence>
<feature type="signal peptide" evidence="1">
    <location>
        <begin position="1"/>
        <end position="18"/>
    </location>
</feature>
<accession>A0A0V0HBM9</accession>